<feature type="transmembrane region" description="Helical" evidence="1">
    <location>
        <begin position="253"/>
        <end position="276"/>
    </location>
</feature>
<dbReference type="RefSeq" id="WP_162663686.1">
    <property type="nucleotide sequence ID" value="NZ_CP048020.1"/>
</dbReference>
<feature type="transmembrane region" description="Helical" evidence="1">
    <location>
        <begin position="48"/>
        <end position="71"/>
    </location>
</feature>
<evidence type="ECO:0000313" key="3">
    <source>
        <dbReference type="Proteomes" id="UP000464374"/>
    </source>
</evidence>
<feature type="transmembrane region" description="Helical" evidence="1">
    <location>
        <begin position="297"/>
        <end position="321"/>
    </location>
</feature>
<keyword evidence="1" id="KW-0812">Transmembrane</keyword>
<dbReference type="AlphaFoldDB" id="A0A6P1Y0Y4"/>
<organism evidence="2 3">
    <name type="scientific">Treponema vincentii</name>
    <dbReference type="NCBI Taxonomy" id="69710"/>
    <lineage>
        <taxon>Bacteria</taxon>
        <taxon>Pseudomonadati</taxon>
        <taxon>Spirochaetota</taxon>
        <taxon>Spirochaetia</taxon>
        <taxon>Spirochaetales</taxon>
        <taxon>Treponemataceae</taxon>
        <taxon>Treponema</taxon>
    </lineage>
</organism>
<dbReference type="KEGG" id="trz:GWP43_07760"/>
<feature type="transmembrane region" description="Helical" evidence="1">
    <location>
        <begin position="12"/>
        <end position="28"/>
    </location>
</feature>
<feature type="transmembrane region" description="Helical" evidence="1">
    <location>
        <begin position="388"/>
        <end position="411"/>
    </location>
</feature>
<dbReference type="EMBL" id="CP048020">
    <property type="protein sequence ID" value="QHX43361.1"/>
    <property type="molecule type" value="Genomic_DNA"/>
</dbReference>
<evidence type="ECO:0000256" key="1">
    <source>
        <dbReference type="SAM" id="Phobius"/>
    </source>
</evidence>
<name>A0A6P1Y0Y4_9SPIR</name>
<feature type="transmembrane region" description="Helical" evidence="1">
    <location>
        <begin position="83"/>
        <end position="110"/>
    </location>
</feature>
<feature type="transmembrane region" description="Helical" evidence="1">
    <location>
        <begin position="176"/>
        <end position="199"/>
    </location>
</feature>
<keyword evidence="1" id="KW-1133">Transmembrane helix</keyword>
<protein>
    <submittedName>
        <fullName evidence="2">Uncharacterized protein</fullName>
    </submittedName>
</protein>
<accession>A0A6P1Y0Y4</accession>
<sequence length="425" mass="49393">MFLKEIKVFEWGKIFFPMLISLSFSRILTQTDLYFLRNFPNTIVLLSFFSQISIFDFIIALSVIPTCLVTVSHYRSGAIQNSLIPFSCYCGIIIGCISAIVSMVLFFTLQMNKKLNMPFQEFFFVLIIITVTIPFRWLQLSTTSLLHFKKKGYIVLIISFISIFINYILDYWFLNIFGYIGCFFATLLVTIVTSVGYIISLRVNLLHRNWRIQMALVNKSKNNIYKEFSRIVLLKVGMAIVYGMVLAHSDSAYTMPVILQFSIIFEFNNLISVIPISTYRTAVILGNTSLKEKLYSILLNSIFILFIYVIIRIFLTNIVNIYGLSDNSRIFQFYLKTIIFLLLTDSLVSFLRAEMQLRNKFINTVFVETGIVYIFFIPFIIFSLRLSYYNMIVIAFILTNLCTIIGYLIAYKITDISRINRLIMK</sequence>
<feature type="transmembrane region" description="Helical" evidence="1">
    <location>
        <begin position="228"/>
        <end position="247"/>
    </location>
</feature>
<keyword evidence="1" id="KW-0472">Membrane</keyword>
<gene>
    <name evidence="2" type="ORF">GWP43_07760</name>
</gene>
<feature type="transmembrane region" description="Helical" evidence="1">
    <location>
        <begin position="122"/>
        <end position="140"/>
    </location>
</feature>
<feature type="transmembrane region" description="Helical" evidence="1">
    <location>
        <begin position="365"/>
        <end position="382"/>
    </location>
</feature>
<proteinExistence type="predicted"/>
<feature type="transmembrane region" description="Helical" evidence="1">
    <location>
        <begin position="333"/>
        <end position="353"/>
    </location>
</feature>
<evidence type="ECO:0000313" key="2">
    <source>
        <dbReference type="EMBL" id="QHX43361.1"/>
    </source>
</evidence>
<dbReference type="Proteomes" id="UP000464374">
    <property type="component" value="Chromosome"/>
</dbReference>
<reference evidence="2 3" key="1">
    <citation type="submission" date="2020-01" db="EMBL/GenBank/DDBJ databases">
        <title>Complete genome sequence of a human oral phylogroup 1 Treponema sp. strain ATCC 700766, originally isolated from periodontitis dental plaque.</title>
        <authorList>
            <person name="Chan Y."/>
            <person name="Huo Y.-B."/>
            <person name="Yu X.-L."/>
            <person name="Zeng H."/>
            <person name="Leung W.-K."/>
            <person name="Watt R.M."/>
        </authorList>
    </citation>
    <scope>NUCLEOTIDE SEQUENCE [LARGE SCALE GENOMIC DNA]</scope>
    <source>
        <strain evidence="2 3">OMZ 804</strain>
    </source>
</reference>
<feature type="transmembrane region" description="Helical" evidence="1">
    <location>
        <begin position="152"/>
        <end position="170"/>
    </location>
</feature>